<feature type="compositionally biased region" description="Polar residues" evidence="1">
    <location>
        <begin position="159"/>
        <end position="169"/>
    </location>
</feature>
<gene>
    <name evidence="2" type="ORF">J3D65DRAFT_407596</name>
</gene>
<dbReference type="GeneID" id="92028889"/>
<keyword evidence="3" id="KW-1185">Reference proteome</keyword>
<proteinExistence type="predicted"/>
<accession>A0ABR1LLX6</accession>
<dbReference type="RefSeq" id="XP_066654603.1">
    <property type="nucleotide sequence ID" value="XM_066795983.1"/>
</dbReference>
<feature type="compositionally biased region" description="Low complexity" evidence="1">
    <location>
        <begin position="143"/>
        <end position="158"/>
    </location>
</feature>
<evidence type="ECO:0000256" key="1">
    <source>
        <dbReference type="SAM" id="MobiDB-lite"/>
    </source>
</evidence>
<comment type="caution">
    <text evidence="2">The sequence shown here is derived from an EMBL/GenBank/DDBJ whole genome shotgun (WGS) entry which is preliminary data.</text>
</comment>
<evidence type="ECO:0000313" key="3">
    <source>
        <dbReference type="Proteomes" id="UP001360953"/>
    </source>
</evidence>
<feature type="region of interest" description="Disordered" evidence="1">
    <location>
        <begin position="134"/>
        <end position="212"/>
    </location>
</feature>
<organism evidence="2 3">
    <name type="scientific">Phyllosticta citribraziliensis</name>
    <dbReference type="NCBI Taxonomy" id="989973"/>
    <lineage>
        <taxon>Eukaryota</taxon>
        <taxon>Fungi</taxon>
        <taxon>Dikarya</taxon>
        <taxon>Ascomycota</taxon>
        <taxon>Pezizomycotina</taxon>
        <taxon>Dothideomycetes</taxon>
        <taxon>Dothideomycetes incertae sedis</taxon>
        <taxon>Botryosphaeriales</taxon>
        <taxon>Phyllostictaceae</taxon>
        <taxon>Phyllosticta</taxon>
    </lineage>
</organism>
<evidence type="ECO:0000313" key="2">
    <source>
        <dbReference type="EMBL" id="KAK7536187.1"/>
    </source>
</evidence>
<dbReference type="Proteomes" id="UP001360953">
    <property type="component" value="Unassembled WGS sequence"/>
</dbReference>
<reference evidence="2 3" key="1">
    <citation type="submission" date="2024-04" db="EMBL/GenBank/DDBJ databases">
        <title>Phyllosticta paracitricarpa is synonymous to the EU quarantine fungus P. citricarpa based on phylogenomic analyses.</title>
        <authorList>
            <consortium name="Lawrence Berkeley National Laboratory"/>
            <person name="Van ingen-buijs V.A."/>
            <person name="Van westerhoven A.C."/>
            <person name="Haridas S."/>
            <person name="Skiadas P."/>
            <person name="Martin F."/>
            <person name="Groenewald J.Z."/>
            <person name="Crous P.W."/>
            <person name="Seidl M.F."/>
        </authorList>
    </citation>
    <scope>NUCLEOTIDE SEQUENCE [LARGE SCALE GENOMIC DNA]</scope>
    <source>
        <strain evidence="2 3">CPC 17464</strain>
    </source>
</reference>
<dbReference type="EMBL" id="JBBPEH010000007">
    <property type="protein sequence ID" value="KAK7536187.1"/>
    <property type="molecule type" value="Genomic_DNA"/>
</dbReference>
<feature type="region of interest" description="Disordered" evidence="1">
    <location>
        <begin position="52"/>
        <end position="77"/>
    </location>
</feature>
<protein>
    <submittedName>
        <fullName evidence="2">Uncharacterized protein</fullName>
    </submittedName>
</protein>
<feature type="compositionally biased region" description="Low complexity" evidence="1">
    <location>
        <begin position="170"/>
        <end position="190"/>
    </location>
</feature>
<sequence>MSSQPVTTVLLFSAPTAGNLTLIDPKSPKTMHFKLVALLAFAVEAMAAAMENMPGMEPGPPPPPGPPATTPPPGVNQGDLLRVLLTALPPSLLNIALTNQPAVSSIIASEFNAGITEPWFKSLPPPVQTYLANQGKQGASAVPTGTGPSPTTPGAPFTNVTTPGATTPRMTESPTMNTTMPMTSTLTTSEFGTSSLENRPETTPAANQTTTAGAMPLPLPTAAIGAGVAGALGIMGILGL</sequence>
<feature type="compositionally biased region" description="Pro residues" evidence="1">
    <location>
        <begin position="57"/>
        <end position="74"/>
    </location>
</feature>
<name>A0ABR1LLX6_9PEZI</name>